<sequence length="18" mass="1992">MAAGRQSSGYSLEEVFLF</sequence>
<reference evidence="2" key="1">
    <citation type="journal article" date="2013" name="Mol. Plant Microbe Interact.">
        <title>Global aspects of pacC regulation of pathogenicity genes in Colletotrichum gloeosporioides as revealed by transcriptome analysis.</title>
        <authorList>
            <person name="Alkan N."/>
            <person name="Meng X."/>
            <person name="Friedlander G."/>
            <person name="Reuveni E."/>
            <person name="Sukno S."/>
            <person name="Sherman A."/>
            <person name="Thon M."/>
            <person name="Fluhr R."/>
            <person name="Prusky D."/>
        </authorList>
    </citation>
    <scope>NUCLEOTIDE SEQUENCE [LARGE SCALE GENOMIC DNA]</scope>
    <source>
        <strain evidence="2">Cg-14</strain>
    </source>
</reference>
<dbReference type="HOGENOM" id="CLU_3430927_0_0_1"/>
<protein>
    <submittedName>
        <fullName evidence="1">Uncharacterized protein</fullName>
    </submittedName>
</protein>
<comment type="caution">
    <text evidence="1">The sequence shown here is derived from an EMBL/GenBank/DDBJ whole genome shotgun (WGS) entry which is preliminary data.</text>
</comment>
<proteinExistence type="predicted"/>
<dbReference type="AlphaFoldDB" id="T0KR26"/>
<organism evidence="1 2">
    <name type="scientific">Colletotrichum gloeosporioides (strain Cg-14)</name>
    <name type="common">Anthracnose fungus</name>
    <name type="synonym">Glomerella cingulata</name>
    <dbReference type="NCBI Taxonomy" id="1237896"/>
    <lineage>
        <taxon>Eukaryota</taxon>
        <taxon>Fungi</taxon>
        <taxon>Dikarya</taxon>
        <taxon>Ascomycota</taxon>
        <taxon>Pezizomycotina</taxon>
        <taxon>Sordariomycetes</taxon>
        <taxon>Hypocreomycetidae</taxon>
        <taxon>Glomerellales</taxon>
        <taxon>Glomerellaceae</taxon>
        <taxon>Colletotrichum</taxon>
        <taxon>Colletotrichum gloeosporioides species complex</taxon>
    </lineage>
</organism>
<evidence type="ECO:0000313" key="2">
    <source>
        <dbReference type="Proteomes" id="UP000015530"/>
    </source>
</evidence>
<name>T0KR26_COLGC</name>
<dbReference type="Proteomes" id="UP000015530">
    <property type="component" value="Unassembled WGS sequence"/>
</dbReference>
<dbReference type="EMBL" id="AMYD01001122">
    <property type="protein sequence ID" value="EQB54509.1"/>
    <property type="molecule type" value="Genomic_DNA"/>
</dbReference>
<gene>
    <name evidence="1" type="ORF">CGLO_05648</name>
</gene>
<evidence type="ECO:0000313" key="1">
    <source>
        <dbReference type="EMBL" id="EQB54509.1"/>
    </source>
</evidence>
<accession>T0KR26</accession>